<dbReference type="InterPro" id="IPR007324">
    <property type="entry name" value="Sugar-bd_dom_put"/>
</dbReference>
<evidence type="ECO:0000256" key="2">
    <source>
        <dbReference type="ARBA" id="ARBA00023015"/>
    </source>
</evidence>
<protein>
    <submittedName>
        <fullName evidence="6">Sorbitol operon regulator</fullName>
    </submittedName>
</protein>
<feature type="domain" description="Sugar-binding" evidence="5">
    <location>
        <begin position="66"/>
        <end position="310"/>
    </location>
</feature>
<dbReference type="Pfam" id="PF04198">
    <property type="entry name" value="Sugar-bind"/>
    <property type="match status" value="1"/>
</dbReference>
<name>A0A644VYQ1_9ZZZZ</name>
<comment type="similarity">
    <text evidence="1">Belongs to the SorC transcriptional regulatory family.</text>
</comment>
<dbReference type="AlphaFoldDB" id="A0A644VYQ1"/>
<dbReference type="Gene3D" id="3.40.50.1360">
    <property type="match status" value="1"/>
</dbReference>
<dbReference type="InterPro" id="IPR037171">
    <property type="entry name" value="NagB/RpiA_transferase-like"/>
</dbReference>
<evidence type="ECO:0000256" key="3">
    <source>
        <dbReference type="ARBA" id="ARBA00023125"/>
    </source>
</evidence>
<keyword evidence="4" id="KW-0804">Transcription</keyword>
<evidence type="ECO:0000256" key="1">
    <source>
        <dbReference type="ARBA" id="ARBA00010466"/>
    </source>
</evidence>
<organism evidence="6">
    <name type="scientific">bioreactor metagenome</name>
    <dbReference type="NCBI Taxonomy" id="1076179"/>
    <lineage>
        <taxon>unclassified sequences</taxon>
        <taxon>metagenomes</taxon>
        <taxon>ecological metagenomes</taxon>
    </lineage>
</organism>
<keyword evidence="2" id="KW-0805">Transcription regulation</keyword>
<evidence type="ECO:0000259" key="5">
    <source>
        <dbReference type="Pfam" id="PF04198"/>
    </source>
</evidence>
<dbReference type="GO" id="GO:0030246">
    <property type="term" value="F:carbohydrate binding"/>
    <property type="evidence" value="ECO:0007669"/>
    <property type="project" value="InterPro"/>
</dbReference>
<dbReference type="GO" id="GO:0003677">
    <property type="term" value="F:DNA binding"/>
    <property type="evidence" value="ECO:0007669"/>
    <property type="project" value="UniProtKB-KW"/>
</dbReference>
<reference evidence="6" key="1">
    <citation type="submission" date="2019-08" db="EMBL/GenBank/DDBJ databases">
        <authorList>
            <person name="Kucharzyk K."/>
            <person name="Murdoch R.W."/>
            <person name="Higgins S."/>
            <person name="Loffler F."/>
        </authorList>
    </citation>
    <scope>NUCLEOTIDE SEQUENCE</scope>
</reference>
<dbReference type="InterPro" id="IPR051054">
    <property type="entry name" value="SorC_transcr_regulators"/>
</dbReference>
<dbReference type="PANTHER" id="PTHR34294">
    <property type="entry name" value="TRANSCRIPTIONAL REGULATOR-RELATED"/>
    <property type="match status" value="1"/>
</dbReference>
<evidence type="ECO:0000313" key="6">
    <source>
        <dbReference type="EMBL" id="MPL95433.1"/>
    </source>
</evidence>
<proteinExistence type="inferred from homology"/>
<evidence type="ECO:0000256" key="4">
    <source>
        <dbReference type="ARBA" id="ARBA00023163"/>
    </source>
</evidence>
<comment type="caution">
    <text evidence="6">The sequence shown here is derived from an EMBL/GenBank/DDBJ whole genome shotgun (WGS) entry which is preliminary data.</text>
</comment>
<dbReference type="EMBL" id="VSSQ01000467">
    <property type="protein sequence ID" value="MPL95433.1"/>
    <property type="molecule type" value="Genomic_DNA"/>
</dbReference>
<dbReference type="SUPFAM" id="SSF100950">
    <property type="entry name" value="NagB/RpiA/CoA transferase-like"/>
    <property type="match status" value="1"/>
</dbReference>
<gene>
    <name evidence="6" type="primary">sorC_2</name>
    <name evidence="6" type="ORF">SDC9_41604</name>
</gene>
<accession>A0A644VYQ1</accession>
<sequence>MVPDEKKLQRLTAAAKMYYRDNMLQSEIANVMGISRPMVSRLLAEAREFGVVTITINEAGSAQQILAERLAARFSLKRACVVPSRGSSPADGNGEVVRRAFTLWHDELEDTVFTGVGCGYMVGLFSEYTGSRPSEPDPRQGEVFPLIGGIKASFRSYHTNELVRLIAAQSGMKASYLYMPALFDSEDEKGMYEQTEAYREIESRWNSLETAVIGISNLHASPDLATAARFGRALTEERAVGRILAHYYDMGGRFIEPRNDIAVQISLPRLRAAKNVVALCADYLTPESLLGALRTGIITHLVLSDTLADQAVQAADPR</sequence>
<keyword evidence="3" id="KW-0238">DNA-binding</keyword>
<dbReference type="Gene3D" id="1.10.10.10">
    <property type="entry name" value="Winged helix-like DNA-binding domain superfamily/Winged helix DNA-binding domain"/>
    <property type="match status" value="1"/>
</dbReference>
<dbReference type="InterPro" id="IPR036388">
    <property type="entry name" value="WH-like_DNA-bd_sf"/>
</dbReference>